<feature type="domain" description="Uncharacterized protein TP-0789" evidence="2">
    <location>
        <begin position="83"/>
        <end position="264"/>
    </location>
</feature>
<dbReference type="EMBL" id="CP005973">
    <property type="protein sequence ID" value="AJR05683.1"/>
    <property type="molecule type" value="Genomic_DNA"/>
</dbReference>
<keyword evidence="4" id="KW-1185">Reference proteome</keyword>
<dbReference type="KEGG" id="pgb:H744_1c0658"/>
<accession>A0A0C5WEW7</accession>
<proteinExistence type="predicted"/>
<name>A0A0C5WEW7_9GAMM</name>
<evidence type="ECO:0000313" key="3">
    <source>
        <dbReference type="EMBL" id="AJR05683.1"/>
    </source>
</evidence>
<dbReference type="HOGENOM" id="CLU_074356_1_0_6"/>
<dbReference type="Gene3D" id="2.50.20.10">
    <property type="entry name" value="Lipoprotein localisation LolA/LolB/LppX"/>
    <property type="match status" value="1"/>
</dbReference>
<reference evidence="3 4" key="1">
    <citation type="submission" date="2013-05" db="EMBL/GenBank/DDBJ databases">
        <title>Complete genome sequence of the lipase-producing bacterium Photobacterium gaetbulicola Gung47.</title>
        <authorList>
            <person name="Kim Y.-O."/>
        </authorList>
    </citation>
    <scope>NUCLEOTIDE SEQUENCE [LARGE SCALE GENOMIC DNA]</scope>
    <source>
        <strain evidence="3 4">Gung47</strain>
    </source>
</reference>
<feature type="chain" id="PRO_5002195152" description="Uncharacterized protein TP-0789 domain-containing protein" evidence="1">
    <location>
        <begin position="25"/>
        <end position="265"/>
    </location>
</feature>
<dbReference type="Pfam" id="PF17131">
    <property type="entry name" value="LolA_like"/>
    <property type="match status" value="1"/>
</dbReference>
<evidence type="ECO:0000313" key="4">
    <source>
        <dbReference type="Proteomes" id="UP000032303"/>
    </source>
</evidence>
<dbReference type="CDD" id="cd16329">
    <property type="entry name" value="LolA_like"/>
    <property type="match status" value="1"/>
</dbReference>
<organism evidence="3 4">
    <name type="scientific">Photobacterium gaetbulicola Gung47</name>
    <dbReference type="NCBI Taxonomy" id="658445"/>
    <lineage>
        <taxon>Bacteria</taxon>
        <taxon>Pseudomonadati</taxon>
        <taxon>Pseudomonadota</taxon>
        <taxon>Gammaproteobacteria</taxon>
        <taxon>Vibrionales</taxon>
        <taxon>Vibrionaceae</taxon>
        <taxon>Photobacterium</taxon>
    </lineage>
</organism>
<evidence type="ECO:0000256" key="1">
    <source>
        <dbReference type="SAM" id="SignalP"/>
    </source>
</evidence>
<keyword evidence="1" id="KW-0732">Signal</keyword>
<protein>
    <recommendedName>
        <fullName evidence="2">Uncharacterized protein TP-0789 domain-containing protein</fullName>
    </recommendedName>
</protein>
<evidence type="ECO:0000259" key="2">
    <source>
        <dbReference type="Pfam" id="PF17131"/>
    </source>
</evidence>
<feature type="signal peptide" evidence="1">
    <location>
        <begin position="1"/>
        <end position="24"/>
    </location>
</feature>
<dbReference type="PATRIC" id="fig|658445.3.peg.713"/>
<dbReference type="InterPro" id="IPR033399">
    <property type="entry name" value="TP_0789-like"/>
</dbReference>
<dbReference type="Proteomes" id="UP000032303">
    <property type="component" value="Chromosome 1"/>
</dbReference>
<sequence length="265" mass="30781">MRINIVKAFITATIAMLSLNAANAAVTKVEGLTGQQIAEKVAAMEDGYVGESRKLKFLIYDANNNETVREMEYFAKQYENRFDRSIVKFTYPAQLNGVRLLTHSKGADDDDQWLFLPSIKKVKRIATSNKSGAFMGSELAYEDISIRQLEKYQRILLGSEIIDGVESYVIERTPIKANSGYSKQIIWRDQTNLLEIKTEFYDRKGDLLKVRKSMDWKKFGKYWRAQTVEVFNVQTNKRTVMELSEIKLFEDFDNVNFTPRRFQRF</sequence>
<gene>
    <name evidence="3" type="ORF">H744_1c0658</name>
</gene>
<dbReference type="STRING" id="658445.H744_1c0658"/>
<dbReference type="AlphaFoldDB" id="A0A0C5WEW7"/>